<dbReference type="Proteomes" id="UP000244896">
    <property type="component" value="Chromosome"/>
</dbReference>
<dbReference type="Pfam" id="PF09209">
    <property type="entry name" value="CecR_C"/>
    <property type="match status" value="1"/>
</dbReference>
<evidence type="ECO:0000256" key="3">
    <source>
        <dbReference type="ARBA" id="ARBA00023163"/>
    </source>
</evidence>
<dbReference type="Gene3D" id="1.10.10.60">
    <property type="entry name" value="Homeodomain-like"/>
    <property type="match status" value="1"/>
</dbReference>
<dbReference type="Gene3D" id="1.10.357.10">
    <property type="entry name" value="Tetracycline Repressor, domain 2"/>
    <property type="match status" value="1"/>
</dbReference>
<dbReference type="PROSITE" id="PS50977">
    <property type="entry name" value="HTH_TETR_2"/>
    <property type="match status" value="1"/>
</dbReference>
<dbReference type="RefSeq" id="WP_108825640.1">
    <property type="nucleotide sequence ID" value="NZ_CP023004.1"/>
</dbReference>
<dbReference type="Pfam" id="PF00440">
    <property type="entry name" value="TetR_N"/>
    <property type="match status" value="1"/>
</dbReference>
<dbReference type="InterPro" id="IPR036271">
    <property type="entry name" value="Tet_transcr_reg_TetR-rel_C_sf"/>
</dbReference>
<dbReference type="SUPFAM" id="SSF48498">
    <property type="entry name" value="Tetracyclin repressor-like, C-terminal domain"/>
    <property type="match status" value="1"/>
</dbReference>
<dbReference type="InterPro" id="IPR001647">
    <property type="entry name" value="HTH_TetR"/>
</dbReference>
<proteinExistence type="predicted"/>
<evidence type="ECO:0000256" key="4">
    <source>
        <dbReference type="PROSITE-ProRule" id="PRU00335"/>
    </source>
</evidence>
<feature type="DNA-binding region" description="H-T-H motif" evidence="4">
    <location>
        <begin position="39"/>
        <end position="58"/>
    </location>
</feature>
<keyword evidence="1" id="KW-0805">Transcription regulation</keyword>
<gene>
    <name evidence="6" type="ORF">CKA38_11705</name>
</gene>
<dbReference type="InterPro" id="IPR050109">
    <property type="entry name" value="HTH-type_TetR-like_transc_reg"/>
</dbReference>
<dbReference type="AlphaFoldDB" id="A0A2U8E4Z2"/>
<evidence type="ECO:0000259" key="5">
    <source>
        <dbReference type="PROSITE" id="PS50977"/>
    </source>
</evidence>
<organism evidence="6 7">
    <name type="scientific">Ereboglobus luteus</name>
    <dbReference type="NCBI Taxonomy" id="1796921"/>
    <lineage>
        <taxon>Bacteria</taxon>
        <taxon>Pseudomonadati</taxon>
        <taxon>Verrucomicrobiota</taxon>
        <taxon>Opitutia</taxon>
        <taxon>Opitutales</taxon>
        <taxon>Opitutaceae</taxon>
        <taxon>Ereboglobus</taxon>
    </lineage>
</organism>
<accession>A0A2U8E4Z2</accession>
<dbReference type="EMBL" id="CP023004">
    <property type="protein sequence ID" value="AWI09825.1"/>
    <property type="molecule type" value="Genomic_DNA"/>
</dbReference>
<dbReference type="InterPro" id="IPR009057">
    <property type="entry name" value="Homeodomain-like_sf"/>
</dbReference>
<name>A0A2U8E4Z2_9BACT</name>
<evidence type="ECO:0000313" key="6">
    <source>
        <dbReference type="EMBL" id="AWI09825.1"/>
    </source>
</evidence>
<keyword evidence="3" id="KW-0804">Transcription</keyword>
<dbReference type="PANTHER" id="PTHR30055:SF234">
    <property type="entry name" value="HTH-TYPE TRANSCRIPTIONAL REGULATOR BETI"/>
    <property type="match status" value="1"/>
</dbReference>
<dbReference type="PANTHER" id="PTHR30055">
    <property type="entry name" value="HTH-TYPE TRANSCRIPTIONAL REGULATOR RUTR"/>
    <property type="match status" value="1"/>
</dbReference>
<protein>
    <recommendedName>
        <fullName evidence="5">HTH tetR-type domain-containing protein</fullName>
    </recommendedName>
</protein>
<dbReference type="GO" id="GO:0000976">
    <property type="term" value="F:transcription cis-regulatory region binding"/>
    <property type="evidence" value="ECO:0007669"/>
    <property type="project" value="TreeGrafter"/>
</dbReference>
<evidence type="ECO:0000256" key="1">
    <source>
        <dbReference type="ARBA" id="ARBA00023015"/>
    </source>
</evidence>
<evidence type="ECO:0000256" key="2">
    <source>
        <dbReference type="ARBA" id="ARBA00023125"/>
    </source>
</evidence>
<dbReference type="SUPFAM" id="SSF46689">
    <property type="entry name" value="Homeodomain-like"/>
    <property type="match status" value="1"/>
</dbReference>
<dbReference type="KEGG" id="elut:CKA38_11705"/>
<dbReference type="PRINTS" id="PR00455">
    <property type="entry name" value="HTHTETR"/>
</dbReference>
<evidence type="ECO:0000313" key="7">
    <source>
        <dbReference type="Proteomes" id="UP000244896"/>
    </source>
</evidence>
<feature type="domain" description="HTH tetR-type" evidence="5">
    <location>
        <begin position="16"/>
        <end position="76"/>
    </location>
</feature>
<reference evidence="6 7" key="1">
    <citation type="journal article" date="2018" name="Syst. Appl. Microbiol.">
        <title>Ereboglobus luteus gen. nov. sp. nov. from cockroach guts, and new insights into the oxygen relationship of the genera Opitutus and Didymococcus (Verrucomicrobia: Opitutaceae).</title>
        <authorList>
            <person name="Tegtmeier D."/>
            <person name="Belitz A."/>
            <person name="Radek R."/>
            <person name="Heimerl T."/>
            <person name="Brune A."/>
        </authorList>
    </citation>
    <scope>NUCLEOTIDE SEQUENCE [LARGE SCALE GENOMIC DNA]</scope>
    <source>
        <strain evidence="6 7">Ho45</strain>
    </source>
</reference>
<keyword evidence="2 4" id="KW-0238">DNA-binding</keyword>
<dbReference type="GO" id="GO:0003700">
    <property type="term" value="F:DNA-binding transcription factor activity"/>
    <property type="evidence" value="ECO:0007669"/>
    <property type="project" value="TreeGrafter"/>
</dbReference>
<dbReference type="OrthoDB" id="9789566at2"/>
<dbReference type="InterPro" id="IPR015292">
    <property type="entry name" value="Tscrpt_reg_YbiH_C"/>
</dbReference>
<keyword evidence="7" id="KW-1185">Reference proteome</keyword>
<sequence length="227" mass="24764">MNRTPSVKPAPSAAPETAREKLLASALRVFGECGYDGASIRDIARDANTNVALVSYHFGGKEQLYKELLRSIVVNRVQAALNRFTAAYGDERIQNPSRADARDMLKTLLGGFANNALSSGEILLAARLIVREQTQPTAGFDIVFGSGMETLHKTVTRLFGIATGRNPETQECIIRAHMLFGQILSFVFANAAICRRLGKDTLDRQTRATISAILSENIDKLAKPART</sequence>